<dbReference type="KEGG" id="mng:MNEG_12979"/>
<dbReference type="EMBL" id="KK103770">
    <property type="protein sequence ID" value="KIY94982.1"/>
    <property type="molecule type" value="Genomic_DNA"/>
</dbReference>
<proteinExistence type="predicted"/>
<accession>A0A0D2J4Y4</accession>
<dbReference type="RefSeq" id="XP_013894002.1">
    <property type="nucleotide sequence ID" value="XM_014038548.1"/>
</dbReference>
<dbReference type="AlphaFoldDB" id="A0A0D2J4Y4"/>
<dbReference type="Proteomes" id="UP000054498">
    <property type="component" value="Unassembled WGS sequence"/>
</dbReference>
<protein>
    <submittedName>
        <fullName evidence="1">Uncharacterized protein</fullName>
    </submittedName>
</protein>
<evidence type="ECO:0000313" key="2">
    <source>
        <dbReference type="Proteomes" id="UP000054498"/>
    </source>
</evidence>
<gene>
    <name evidence="1" type="ORF">MNEG_12979</name>
</gene>
<sequence>MSLLTPAEIGVLWDYQAKTGARSVKYGAPAPTIGFGAASAPGAFSLFYWTAQAPFGTSGVLAAAVLIANGFGVTM</sequence>
<keyword evidence="2" id="KW-1185">Reference proteome</keyword>
<name>A0A0D2J4Y4_9CHLO</name>
<evidence type="ECO:0000313" key="1">
    <source>
        <dbReference type="EMBL" id="KIY94982.1"/>
    </source>
</evidence>
<organism evidence="1 2">
    <name type="scientific">Monoraphidium neglectum</name>
    <dbReference type="NCBI Taxonomy" id="145388"/>
    <lineage>
        <taxon>Eukaryota</taxon>
        <taxon>Viridiplantae</taxon>
        <taxon>Chlorophyta</taxon>
        <taxon>core chlorophytes</taxon>
        <taxon>Chlorophyceae</taxon>
        <taxon>CS clade</taxon>
        <taxon>Sphaeropleales</taxon>
        <taxon>Selenastraceae</taxon>
        <taxon>Monoraphidium</taxon>
    </lineage>
</organism>
<dbReference type="GeneID" id="25730395"/>
<reference evidence="1 2" key="1">
    <citation type="journal article" date="2013" name="BMC Genomics">
        <title>Reconstruction of the lipid metabolism for the microalga Monoraphidium neglectum from its genome sequence reveals characteristics suitable for biofuel production.</title>
        <authorList>
            <person name="Bogen C."/>
            <person name="Al-Dilaimi A."/>
            <person name="Albersmeier A."/>
            <person name="Wichmann J."/>
            <person name="Grundmann M."/>
            <person name="Rupp O."/>
            <person name="Lauersen K.J."/>
            <person name="Blifernez-Klassen O."/>
            <person name="Kalinowski J."/>
            <person name="Goesmann A."/>
            <person name="Mussgnug J.H."/>
            <person name="Kruse O."/>
        </authorList>
    </citation>
    <scope>NUCLEOTIDE SEQUENCE [LARGE SCALE GENOMIC DNA]</scope>
    <source>
        <strain evidence="1 2">SAG 48.87</strain>
    </source>
</reference>